<sequence>MSQELAYLLWSAVLAFVYMMAQATAFRFQTGLQAANSARDSEPEPSLMTGRATRALRNFQETYPVFIALTVVAVMAGRADALTYWGGLLWFWARVAYLPAYLIGLSPYRSWIWSVSAIGLVLMFIGILW</sequence>
<feature type="transmembrane region" description="Helical" evidence="5">
    <location>
        <begin position="84"/>
        <end position="104"/>
    </location>
</feature>
<gene>
    <name evidence="6" type="ORF">CPY51_25125</name>
</gene>
<comment type="caution">
    <text evidence="6">The sequence shown here is derived from an EMBL/GenBank/DDBJ whole genome shotgun (WGS) entry which is preliminary data.</text>
</comment>
<evidence type="ECO:0000256" key="5">
    <source>
        <dbReference type="SAM" id="Phobius"/>
    </source>
</evidence>
<evidence type="ECO:0000256" key="3">
    <source>
        <dbReference type="ARBA" id="ARBA00022989"/>
    </source>
</evidence>
<comment type="subcellular location">
    <subcellularLocation>
        <location evidence="1">Membrane</location>
    </subcellularLocation>
</comment>
<protein>
    <recommendedName>
        <fullName evidence="8">MAPEG family protein</fullName>
    </recommendedName>
</protein>
<feature type="transmembrane region" description="Helical" evidence="5">
    <location>
        <begin position="110"/>
        <end position="128"/>
    </location>
</feature>
<organism evidence="6 7">
    <name type="scientific">Rhizobium tubonense</name>
    <dbReference type="NCBI Taxonomy" id="484088"/>
    <lineage>
        <taxon>Bacteria</taxon>
        <taxon>Pseudomonadati</taxon>
        <taxon>Pseudomonadota</taxon>
        <taxon>Alphaproteobacteria</taxon>
        <taxon>Hyphomicrobiales</taxon>
        <taxon>Rhizobiaceae</taxon>
        <taxon>Rhizobium/Agrobacterium group</taxon>
        <taxon>Rhizobium</taxon>
    </lineage>
</organism>
<evidence type="ECO:0000313" key="7">
    <source>
        <dbReference type="Proteomes" id="UP000248925"/>
    </source>
</evidence>
<keyword evidence="3 5" id="KW-1133">Transmembrane helix</keyword>
<dbReference type="InterPro" id="IPR023352">
    <property type="entry name" value="MAPEG-like_dom_sf"/>
</dbReference>
<dbReference type="OrthoDB" id="7743618at2"/>
<evidence type="ECO:0000256" key="4">
    <source>
        <dbReference type="ARBA" id="ARBA00023136"/>
    </source>
</evidence>
<keyword evidence="2 5" id="KW-0812">Transmembrane</keyword>
<dbReference type="PANTHER" id="PTHR35371">
    <property type="entry name" value="INNER MEMBRANE PROTEIN"/>
    <property type="match status" value="1"/>
</dbReference>
<evidence type="ECO:0000256" key="2">
    <source>
        <dbReference type="ARBA" id="ARBA00022692"/>
    </source>
</evidence>
<dbReference type="Proteomes" id="UP000248925">
    <property type="component" value="Unassembled WGS sequence"/>
</dbReference>
<evidence type="ECO:0000256" key="1">
    <source>
        <dbReference type="ARBA" id="ARBA00004370"/>
    </source>
</evidence>
<dbReference type="RefSeq" id="WP_111162951.1">
    <property type="nucleotide sequence ID" value="NZ_PCDP01000059.1"/>
</dbReference>
<dbReference type="AlphaFoldDB" id="A0A2W4C9F8"/>
<dbReference type="InterPro" id="IPR001129">
    <property type="entry name" value="Membr-assoc_MAPEG"/>
</dbReference>
<name>A0A2W4C9F8_9HYPH</name>
<dbReference type="SUPFAM" id="SSF161084">
    <property type="entry name" value="MAPEG domain-like"/>
    <property type="match status" value="1"/>
</dbReference>
<dbReference type="GO" id="GO:0016020">
    <property type="term" value="C:membrane"/>
    <property type="evidence" value="ECO:0007669"/>
    <property type="project" value="UniProtKB-SubCell"/>
</dbReference>
<dbReference type="Pfam" id="PF01124">
    <property type="entry name" value="MAPEG"/>
    <property type="match status" value="1"/>
</dbReference>
<dbReference type="PANTHER" id="PTHR35371:SF1">
    <property type="entry name" value="BLR7753 PROTEIN"/>
    <property type="match status" value="1"/>
</dbReference>
<accession>A0A2W4C9F8</accession>
<keyword evidence="7" id="KW-1185">Reference proteome</keyword>
<evidence type="ECO:0008006" key="8">
    <source>
        <dbReference type="Google" id="ProtNLM"/>
    </source>
</evidence>
<dbReference type="EMBL" id="PCDP01000059">
    <property type="protein sequence ID" value="PZM09571.1"/>
    <property type="molecule type" value="Genomic_DNA"/>
</dbReference>
<dbReference type="Gene3D" id="1.20.120.550">
    <property type="entry name" value="Membrane associated eicosanoid/glutathione metabolism-like domain"/>
    <property type="match status" value="1"/>
</dbReference>
<evidence type="ECO:0000313" key="6">
    <source>
        <dbReference type="EMBL" id="PZM09571.1"/>
    </source>
</evidence>
<proteinExistence type="predicted"/>
<reference evidence="6 7" key="1">
    <citation type="journal article" date="2018" name="Sci. Rep.">
        <title>Rhizobium tumorigenes sp. nov., a novel plant tumorigenic bacterium isolated from cane gall tumors on thornless blackberry.</title>
        <authorList>
            <person name="Kuzmanovi N."/>
            <person name="Smalla K."/>
            <person name="Gronow S."/>
            <person name="PuBawska J."/>
        </authorList>
    </citation>
    <scope>NUCLEOTIDE SEQUENCE [LARGE SCALE GENOMIC DNA]</scope>
    <source>
        <strain evidence="6 7">CCBAU 85046</strain>
    </source>
</reference>
<keyword evidence="4 5" id="KW-0472">Membrane</keyword>